<organism evidence="2 3">
    <name type="scientific">Deinococcus arenae</name>
    <dbReference type="NCBI Taxonomy" id="1452751"/>
    <lineage>
        <taxon>Bacteria</taxon>
        <taxon>Thermotogati</taxon>
        <taxon>Deinococcota</taxon>
        <taxon>Deinococci</taxon>
        <taxon>Deinococcales</taxon>
        <taxon>Deinococcaceae</taxon>
        <taxon>Deinococcus</taxon>
    </lineage>
</organism>
<dbReference type="Gene3D" id="3.30.450.40">
    <property type="match status" value="1"/>
</dbReference>
<reference evidence="3" key="1">
    <citation type="journal article" date="2019" name="Int. J. Syst. Evol. Microbiol.">
        <title>The Global Catalogue of Microorganisms (GCM) 10K type strain sequencing project: providing services to taxonomists for standard genome sequencing and annotation.</title>
        <authorList>
            <consortium name="The Broad Institute Genomics Platform"/>
            <consortium name="The Broad Institute Genome Sequencing Center for Infectious Disease"/>
            <person name="Wu L."/>
            <person name="Ma J."/>
        </authorList>
    </citation>
    <scope>NUCLEOTIDE SEQUENCE [LARGE SCALE GENOMIC DNA]</scope>
    <source>
        <strain evidence="3">JCM 31047</strain>
    </source>
</reference>
<dbReference type="GO" id="GO:1902201">
    <property type="term" value="P:negative regulation of bacterial-type flagellum-dependent cell motility"/>
    <property type="evidence" value="ECO:0007669"/>
    <property type="project" value="TreeGrafter"/>
</dbReference>
<dbReference type="InterPro" id="IPR050469">
    <property type="entry name" value="Diguanylate_Cyclase"/>
</dbReference>
<dbReference type="PANTHER" id="PTHR45138:SF9">
    <property type="entry name" value="DIGUANYLATE CYCLASE DGCM-RELATED"/>
    <property type="match status" value="1"/>
</dbReference>
<name>A0A8H9LAA0_9DEIO</name>
<keyword evidence="3" id="KW-1185">Reference proteome</keyword>
<evidence type="ECO:0000259" key="1">
    <source>
        <dbReference type="PROSITE" id="PS50887"/>
    </source>
</evidence>
<dbReference type="InterPro" id="IPR043128">
    <property type="entry name" value="Rev_trsase/Diguanyl_cyclase"/>
</dbReference>
<evidence type="ECO:0000313" key="2">
    <source>
        <dbReference type="EMBL" id="GGM55634.1"/>
    </source>
</evidence>
<dbReference type="InterPro" id="IPR000160">
    <property type="entry name" value="GGDEF_dom"/>
</dbReference>
<dbReference type="SUPFAM" id="SSF55073">
    <property type="entry name" value="Nucleotide cyclase"/>
    <property type="match status" value="1"/>
</dbReference>
<dbReference type="CDD" id="cd01949">
    <property type="entry name" value="GGDEF"/>
    <property type="match status" value="1"/>
</dbReference>
<dbReference type="EMBL" id="BMQG01000017">
    <property type="protein sequence ID" value="GGM55634.1"/>
    <property type="molecule type" value="Genomic_DNA"/>
</dbReference>
<feature type="domain" description="GGDEF" evidence="1">
    <location>
        <begin position="215"/>
        <end position="341"/>
    </location>
</feature>
<dbReference type="Proteomes" id="UP000600547">
    <property type="component" value="Unassembled WGS sequence"/>
</dbReference>
<comment type="caution">
    <text evidence="2">The sequence shown here is derived from an EMBL/GenBank/DDBJ whole genome shotgun (WGS) entry which is preliminary data.</text>
</comment>
<proteinExistence type="predicted"/>
<dbReference type="AlphaFoldDB" id="A0A8H9LAA0"/>
<dbReference type="GO" id="GO:0052621">
    <property type="term" value="F:diguanylate cyclase activity"/>
    <property type="evidence" value="ECO:0007669"/>
    <property type="project" value="TreeGrafter"/>
</dbReference>
<dbReference type="NCBIfam" id="TIGR00254">
    <property type="entry name" value="GGDEF"/>
    <property type="match status" value="1"/>
</dbReference>
<dbReference type="PROSITE" id="PS50887">
    <property type="entry name" value="GGDEF"/>
    <property type="match status" value="1"/>
</dbReference>
<dbReference type="GO" id="GO:0043709">
    <property type="term" value="P:cell adhesion involved in single-species biofilm formation"/>
    <property type="evidence" value="ECO:0007669"/>
    <property type="project" value="TreeGrafter"/>
</dbReference>
<dbReference type="InterPro" id="IPR029016">
    <property type="entry name" value="GAF-like_dom_sf"/>
</dbReference>
<sequence length="345" mass="38576">MWHNPGKVTTESTDARRQIARYRSLVQVIAALSRHVRTEELLRTMHQQVKALFASSVTLLARPTPEGGWAVQTLESDVITEQWLGPRQDGLLERVVAGRVRLENDLPAYLERERLTVVRVHYRPDLPHTMSWMGVPLRTGTTVLGVLSVQSYALDAFTPEDLEFLELLAVQLGIVMENAALHEQLEREANTDPLTGLLNRRQFVLRMTEALRRPGAVTLAVMDVQQFKRVNDELGHAAGDEVLRGVAETLLDLTAARGQAFRLGGDEFALLLPCGEAQAQEQLGLLLSRLERRALPARPFLNVGLAASQDGESVHDWLRRADSRMYAAKHDHLHLLPLPEPQDAS</sequence>
<accession>A0A8H9LAA0</accession>
<dbReference type="InterPro" id="IPR003018">
    <property type="entry name" value="GAF"/>
</dbReference>
<protein>
    <recommendedName>
        <fullName evidence="1">GGDEF domain-containing protein</fullName>
    </recommendedName>
</protein>
<dbReference type="InterPro" id="IPR029787">
    <property type="entry name" value="Nucleotide_cyclase"/>
</dbReference>
<evidence type="ECO:0000313" key="3">
    <source>
        <dbReference type="Proteomes" id="UP000600547"/>
    </source>
</evidence>
<dbReference type="SMART" id="SM00267">
    <property type="entry name" value="GGDEF"/>
    <property type="match status" value="1"/>
</dbReference>
<dbReference type="Gene3D" id="3.30.70.270">
    <property type="match status" value="1"/>
</dbReference>
<dbReference type="PANTHER" id="PTHR45138">
    <property type="entry name" value="REGULATORY COMPONENTS OF SENSORY TRANSDUCTION SYSTEM"/>
    <property type="match status" value="1"/>
</dbReference>
<dbReference type="GO" id="GO:0005886">
    <property type="term" value="C:plasma membrane"/>
    <property type="evidence" value="ECO:0007669"/>
    <property type="project" value="TreeGrafter"/>
</dbReference>
<dbReference type="SMART" id="SM00065">
    <property type="entry name" value="GAF"/>
    <property type="match status" value="1"/>
</dbReference>
<dbReference type="Pfam" id="PF01590">
    <property type="entry name" value="GAF"/>
    <property type="match status" value="1"/>
</dbReference>
<dbReference type="SUPFAM" id="SSF55781">
    <property type="entry name" value="GAF domain-like"/>
    <property type="match status" value="1"/>
</dbReference>
<gene>
    <name evidence="2" type="ORF">GCM10008956_34420</name>
</gene>
<dbReference type="Pfam" id="PF00990">
    <property type="entry name" value="GGDEF"/>
    <property type="match status" value="1"/>
</dbReference>